<dbReference type="FunFam" id="3.30.160.60:FF:000192">
    <property type="entry name" value="Mds1 and evi1 complex locus protein"/>
    <property type="match status" value="1"/>
</dbReference>
<feature type="region of interest" description="Disordered" evidence="8">
    <location>
        <begin position="411"/>
        <end position="431"/>
    </location>
</feature>
<feature type="region of interest" description="Disordered" evidence="8">
    <location>
        <begin position="617"/>
        <end position="666"/>
    </location>
</feature>
<dbReference type="GO" id="GO:0000981">
    <property type="term" value="F:DNA-binding transcription factor activity, RNA polymerase II-specific"/>
    <property type="evidence" value="ECO:0007669"/>
    <property type="project" value="TreeGrafter"/>
</dbReference>
<feature type="compositionally biased region" description="Polar residues" evidence="8">
    <location>
        <begin position="1891"/>
        <end position="1901"/>
    </location>
</feature>
<feature type="compositionally biased region" description="Basic and acidic residues" evidence="8">
    <location>
        <begin position="769"/>
        <end position="779"/>
    </location>
</feature>
<feature type="compositionally biased region" description="Basic and acidic residues" evidence="8">
    <location>
        <begin position="1903"/>
        <end position="1914"/>
    </location>
</feature>
<gene>
    <name evidence="10" type="ORF">QTO34_019146</name>
</gene>
<feature type="region of interest" description="Disordered" evidence="8">
    <location>
        <begin position="762"/>
        <end position="825"/>
    </location>
</feature>
<feature type="compositionally biased region" description="Polar residues" evidence="8">
    <location>
        <begin position="1743"/>
        <end position="1767"/>
    </location>
</feature>
<keyword evidence="4 7" id="KW-0863">Zinc-finger</keyword>
<comment type="subcellular location">
    <subcellularLocation>
        <location evidence="1">Nucleus</location>
    </subcellularLocation>
</comment>
<evidence type="ECO:0000256" key="1">
    <source>
        <dbReference type="ARBA" id="ARBA00004123"/>
    </source>
</evidence>
<dbReference type="PANTHER" id="PTHR23226">
    <property type="entry name" value="ZINC FINGER AND SCAN DOMAIN-CONTAINING"/>
    <property type="match status" value="1"/>
</dbReference>
<feature type="compositionally biased region" description="Polar residues" evidence="8">
    <location>
        <begin position="1166"/>
        <end position="1186"/>
    </location>
</feature>
<feature type="domain" description="C2H2-type" evidence="9">
    <location>
        <begin position="301"/>
        <end position="328"/>
    </location>
</feature>
<feature type="region of interest" description="Disordered" evidence="8">
    <location>
        <begin position="227"/>
        <end position="257"/>
    </location>
</feature>
<reference evidence="10" key="1">
    <citation type="submission" date="2023-06" db="EMBL/GenBank/DDBJ databases">
        <title>Reference genome for the Northern bat (Eptesicus nilssonii), a most northern bat species.</title>
        <authorList>
            <person name="Laine V.N."/>
            <person name="Pulliainen A.T."/>
            <person name="Lilley T.M."/>
        </authorList>
    </citation>
    <scope>NUCLEOTIDE SEQUENCE</scope>
    <source>
        <strain evidence="10">BLF_Eptnil</strain>
        <tissue evidence="10">Kidney</tissue>
    </source>
</reference>
<feature type="compositionally biased region" description="Low complexity" evidence="8">
    <location>
        <begin position="472"/>
        <end position="487"/>
    </location>
</feature>
<dbReference type="FunFam" id="3.30.160.60:FF:000150">
    <property type="entry name" value="Mds1 and evi1 complex locus protein"/>
    <property type="match status" value="1"/>
</dbReference>
<feature type="region of interest" description="Disordered" evidence="8">
    <location>
        <begin position="947"/>
        <end position="996"/>
    </location>
</feature>
<dbReference type="PRINTS" id="PR01217">
    <property type="entry name" value="PRICHEXTENSN"/>
</dbReference>
<dbReference type="InterPro" id="IPR013087">
    <property type="entry name" value="Znf_C2H2_type"/>
</dbReference>
<feature type="region of interest" description="Disordered" evidence="8">
    <location>
        <begin position="448"/>
        <end position="526"/>
    </location>
</feature>
<dbReference type="Pfam" id="PF13912">
    <property type="entry name" value="zf-C2H2_6"/>
    <property type="match status" value="1"/>
</dbReference>
<feature type="compositionally biased region" description="Basic and acidic residues" evidence="8">
    <location>
        <begin position="493"/>
        <end position="510"/>
    </location>
</feature>
<feature type="domain" description="C2H2-type" evidence="9">
    <location>
        <begin position="1136"/>
        <end position="1163"/>
    </location>
</feature>
<feature type="domain" description="C2H2-type" evidence="9">
    <location>
        <begin position="99"/>
        <end position="126"/>
    </location>
</feature>
<feature type="compositionally biased region" description="Polar residues" evidence="8">
    <location>
        <begin position="1774"/>
        <end position="1815"/>
    </location>
</feature>
<evidence type="ECO:0000256" key="6">
    <source>
        <dbReference type="ARBA" id="ARBA00023242"/>
    </source>
</evidence>
<feature type="compositionally biased region" description="Polar residues" evidence="8">
    <location>
        <begin position="1703"/>
        <end position="1718"/>
    </location>
</feature>
<feature type="compositionally biased region" description="Low complexity" evidence="8">
    <location>
        <begin position="950"/>
        <end position="971"/>
    </location>
</feature>
<feature type="domain" description="C2H2-type" evidence="9">
    <location>
        <begin position="187"/>
        <end position="214"/>
    </location>
</feature>
<dbReference type="GO" id="GO:0008270">
    <property type="term" value="F:zinc ion binding"/>
    <property type="evidence" value="ECO:0007669"/>
    <property type="project" value="UniProtKB-KW"/>
</dbReference>
<feature type="compositionally biased region" description="Polar residues" evidence="8">
    <location>
        <begin position="1372"/>
        <end position="1390"/>
    </location>
</feature>
<feature type="compositionally biased region" description="Acidic residues" evidence="8">
    <location>
        <begin position="2083"/>
        <end position="2099"/>
    </location>
</feature>
<dbReference type="SUPFAM" id="SSF57667">
    <property type="entry name" value="beta-beta-alpha zinc fingers"/>
    <property type="match status" value="4"/>
</dbReference>
<dbReference type="SMART" id="SM00355">
    <property type="entry name" value="ZnF_C2H2"/>
    <property type="match status" value="9"/>
</dbReference>
<feature type="compositionally biased region" description="Polar residues" evidence="8">
    <location>
        <begin position="1279"/>
        <end position="1300"/>
    </location>
</feature>
<protein>
    <recommendedName>
        <fullName evidence="9">C2H2-type domain-containing protein</fullName>
    </recommendedName>
</protein>
<organism evidence="10 11">
    <name type="scientific">Cnephaeus nilssonii</name>
    <name type="common">Northern bat</name>
    <name type="synonym">Eptesicus nilssonii</name>
    <dbReference type="NCBI Taxonomy" id="3371016"/>
    <lineage>
        <taxon>Eukaryota</taxon>
        <taxon>Metazoa</taxon>
        <taxon>Chordata</taxon>
        <taxon>Craniata</taxon>
        <taxon>Vertebrata</taxon>
        <taxon>Euteleostomi</taxon>
        <taxon>Mammalia</taxon>
        <taxon>Eutheria</taxon>
        <taxon>Laurasiatheria</taxon>
        <taxon>Chiroptera</taxon>
        <taxon>Yangochiroptera</taxon>
        <taxon>Vespertilionidae</taxon>
        <taxon>Cnephaeus</taxon>
    </lineage>
</organism>
<accession>A0AA40LPG1</accession>
<keyword evidence="5" id="KW-0862">Zinc</keyword>
<evidence type="ECO:0000256" key="3">
    <source>
        <dbReference type="ARBA" id="ARBA00022737"/>
    </source>
</evidence>
<keyword evidence="11" id="KW-1185">Reference proteome</keyword>
<dbReference type="PROSITE" id="PS00028">
    <property type="entry name" value="ZINC_FINGER_C2H2_1"/>
    <property type="match status" value="5"/>
</dbReference>
<evidence type="ECO:0000259" key="9">
    <source>
        <dbReference type="PROSITE" id="PS50157"/>
    </source>
</evidence>
<feature type="domain" description="C2H2-type" evidence="9">
    <location>
        <begin position="127"/>
        <end position="154"/>
    </location>
</feature>
<comment type="caution">
    <text evidence="10">The sequence shown here is derived from an EMBL/GenBank/DDBJ whole genome shotgun (WGS) entry which is preliminary data.</text>
</comment>
<keyword evidence="2" id="KW-0479">Metal-binding</keyword>
<dbReference type="Pfam" id="PF00096">
    <property type="entry name" value="zf-C2H2"/>
    <property type="match status" value="6"/>
</dbReference>
<evidence type="ECO:0000313" key="11">
    <source>
        <dbReference type="Proteomes" id="UP001177744"/>
    </source>
</evidence>
<dbReference type="PROSITE" id="PS50157">
    <property type="entry name" value="ZINC_FINGER_C2H2_2"/>
    <property type="match status" value="8"/>
</dbReference>
<dbReference type="EMBL" id="JAULJE010000008">
    <property type="protein sequence ID" value="KAK1340575.1"/>
    <property type="molecule type" value="Genomic_DNA"/>
</dbReference>
<dbReference type="FunFam" id="3.30.160.60:FF:000159">
    <property type="entry name" value="Mds1 and evi1 complex locus protein"/>
    <property type="match status" value="1"/>
</dbReference>
<proteinExistence type="predicted"/>
<feature type="domain" description="C2H2-type" evidence="9">
    <location>
        <begin position="1107"/>
        <end position="1135"/>
    </location>
</feature>
<feature type="compositionally biased region" description="Polar residues" evidence="8">
    <location>
        <begin position="1595"/>
        <end position="1673"/>
    </location>
</feature>
<dbReference type="Gene3D" id="3.30.160.60">
    <property type="entry name" value="Classic Zinc Finger"/>
    <property type="match status" value="7"/>
</dbReference>
<feature type="domain" description="C2H2-type" evidence="9">
    <location>
        <begin position="46"/>
        <end position="73"/>
    </location>
</feature>
<feature type="compositionally biased region" description="Basic and acidic residues" evidence="8">
    <location>
        <begin position="450"/>
        <end position="460"/>
    </location>
</feature>
<evidence type="ECO:0000256" key="8">
    <source>
        <dbReference type="SAM" id="MobiDB-lite"/>
    </source>
</evidence>
<dbReference type="InterPro" id="IPR036236">
    <property type="entry name" value="Znf_C2H2_sf"/>
</dbReference>
<dbReference type="PANTHER" id="PTHR23226:SF416">
    <property type="entry name" value="FI01424P"/>
    <property type="match status" value="1"/>
</dbReference>
<name>A0AA40LPG1_CNENI</name>
<evidence type="ECO:0000256" key="7">
    <source>
        <dbReference type="PROSITE-ProRule" id="PRU00042"/>
    </source>
</evidence>
<feature type="compositionally biased region" description="Polar residues" evidence="8">
    <location>
        <begin position="1986"/>
        <end position="2000"/>
    </location>
</feature>
<keyword evidence="3" id="KW-0677">Repeat</keyword>
<evidence type="ECO:0000256" key="2">
    <source>
        <dbReference type="ARBA" id="ARBA00022723"/>
    </source>
</evidence>
<feature type="region of interest" description="Disordered" evidence="8">
    <location>
        <begin position="1156"/>
        <end position="1189"/>
    </location>
</feature>
<feature type="compositionally biased region" description="Polar residues" evidence="8">
    <location>
        <begin position="1823"/>
        <end position="1832"/>
    </location>
</feature>
<evidence type="ECO:0000256" key="4">
    <source>
        <dbReference type="ARBA" id="ARBA00022771"/>
    </source>
</evidence>
<dbReference type="GO" id="GO:0005634">
    <property type="term" value="C:nucleus"/>
    <property type="evidence" value="ECO:0007669"/>
    <property type="project" value="UniProtKB-SubCell"/>
</dbReference>
<keyword evidence="6" id="KW-0539">Nucleus</keyword>
<feature type="compositionally biased region" description="Polar residues" evidence="8">
    <location>
        <begin position="1863"/>
        <end position="1872"/>
    </location>
</feature>
<feature type="compositionally biased region" description="Polar residues" evidence="8">
    <location>
        <begin position="1561"/>
        <end position="1578"/>
    </location>
</feature>
<feature type="compositionally biased region" description="Low complexity" evidence="8">
    <location>
        <begin position="644"/>
        <end position="659"/>
    </location>
</feature>
<feature type="compositionally biased region" description="Basic and acidic residues" evidence="8">
    <location>
        <begin position="1219"/>
        <end position="1232"/>
    </location>
</feature>
<dbReference type="FunFam" id="3.30.160.60:FF:000929">
    <property type="entry name" value="Uncharacterized protein, isoform B"/>
    <property type="match status" value="1"/>
</dbReference>
<evidence type="ECO:0000256" key="5">
    <source>
        <dbReference type="ARBA" id="ARBA00022833"/>
    </source>
</evidence>
<feature type="compositionally biased region" description="Polar residues" evidence="8">
    <location>
        <begin position="1938"/>
        <end position="1972"/>
    </location>
</feature>
<dbReference type="GO" id="GO:0000978">
    <property type="term" value="F:RNA polymerase II cis-regulatory region sequence-specific DNA binding"/>
    <property type="evidence" value="ECO:0007669"/>
    <property type="project" value="TreeGrafter"/>
</dbReference>
<sequence>MCQTNEQIFYKVTKDIAPGDELLLHVKEGAYSLGTTPPGLEEEPTFRCDVCDELFQSKLDLRRHKKYACGSVGAALYAGLGDELKAKGLGGGGGDGQAHECKDCERMFPNKYSLEQHMVVHTEEREYKCDQCPKAFNWKSNLIRHQMSHDSGKRFECENCVKVTRRVHGPQQPAAAHPLAARGARAHACPDCGKTFATSSGLKQHKHIHSTVKPFICAGPPCPRGSQPLRAAPPRTCSDSGGHPGPRTRISGTSVPSRRLCGPSVSAAPVVGAGEVCHKSYTQFSNLCRHKRMHADCRTQIKCKDCGQMFSTTSSLNKHRRFCEGKSHYPPGGLFSPGLPLPPGPLLDKAKPPPNLNHAGLGFGEYFPSRPHPGSLPFSAAPPAFPALTPGFPGIFPPSLYPRPPLLPPTPLLKSPLNHTQDAKLPSPLGTPALPLVSAGKFEGPLEDAYPEKLKTRSSDLSDGSDFEDINTTTGTDLDTTTGTGSDLDSEAESDRDKAKDKSKAAEGKADFGGGAGPPGAPDSVSEVPVFYAQHSFFPPPDEQLLAAGATGDSIKAIASIAEKYFGPGFMGAPEKRLGALPYHSVFPFQFLPDFPPALYPLADRTLAHSLLVKAEPKSPRDALKGGGPSTESPFDLTTKPKEAPVLPAPKAGPAAGEEQPLDLSIGSRARASLNGGREPRKNHVYGERKPAAGDGLPKACQAPLPQQPALHYAKPSPFFMDPIYRVEKRKVPDPVGVLKEKFLRPPPLLFHPQMPGVSLGPLSALRPDGVKGHERKEVGSGGGSPVGSSEAAQDPGPRAHPAMTRLQEGRTRGQAQSDHDSAHHVETTTATLLLLLTALGISEGQRGGSLVRVPVSCACGPVPLAMGLARSGLRLCVLLMSAIETMTEKLESFAAMKADASALQPLPHHPFNFRSPPPTLSDPILRKGKERYTCSMEEAAVSVQRHLLPSRSQRSQPVQPVQPSSRSQPVPAGPSHPSRSQPIQPVPAHPSRRSTPGLRAEMMFEEGTGPEAQQDSPSVVASLKLSWALGLQEPLKSRLCSWPPAPGEELGGLDAEFEGGCARKLLAPGSPDGLPPPPPPRYCGKIFPRSANLTRHLRTHTGEQPYRCKYCDRSFSISSNLQRHVRNIHNKEKPFRCHLCSRCFGQQTNLDRHLKKHEHEHAPVSQHSGILTNHLGTSASSPTSESDTHALLDEKEDSYFSEIRNFIANSEMNQASARTDKRGLLLTEPRDPTPSTEPRDPTPSAEPRDPTPSTEPQDPAPSTEPRDLTPSTEPRDPTPSTERQDPTPSTERQDPTPSTEPRDPTPSAEPWDPTPSTERQDPALSTERQDPTPSTEPRDPTPSTEPWDPTPSTERQDPAPCTEPRDPAPSTEPQDPTPSTEHQDPTPSTEPRDPAPSTEPRDPTPSTEPRDPTPSTEPRDPTPSTEPQDPTPSIEPRDPAPSTEPWDPTPSTEPRDPTPSTEPQDPTPSIEPRDPAPSTEPWDPTPSTEPRDPAPSTEPRDPTPSTEPWDPALSTEPRDPTPSTEPWDPALSTEPRDPAPSTEPQDPAPSTEPQDPAPSTEPQDPTPSTEPQAQHRPQNPEPRHHPQNARTQHRPQNPGTQHHPQNPRTQHRPQNARTQHRPQNPGTQHRPQNPGTQHRPQNPGTQHRPQNPGTQHRPQNPWTQHRPQNPGTQHHPMNPRTQHHPQNPGTQHRPLNPRTQHRPQNPRTQHHPQNPGTQHRPLNPRTQHHPLNPRTQHRPLNPGTQHHPQNPGPNTIHRTPGPNTIHRTPGPNRPQNPGTQHRPQNPRTQHHPQNPRTQHRPQNPGTQHCPQNPRTQHHPLNPRTQAPSTEPQDPAPSTEPQDPAPSTECQDPAPSTEPRDPTPSTEPQNPGTIHRTPGPSTVHRTPDPTPSTEPRTQAPSTEPRDPGTIHRTQDPTPSTEPGPSTVHRTQDPAPSTEPGTQAPSTEPRTQHRPQNPGTQAPSTEPRTQAPSTEPRDPGTIHRTPGPSTVHRTPGPNTVHRTPGPRHHPQNPGPNTVHRTRDPDIIHRTPGPNTIHRTPGPRHHPRDQTLSEGPLGRPHPVPEAQELDGTAPCPGLASGKPEDGEEEEEEELEEEDDESLAGKSQDDNVSPTPEPQGTYEDEEDEEPPASLAVGFDHTRRCAEQPPAGSLLALEPMPTFGKGLDLRRAAEEALEVKDVLNSTLDSEALKQTLYRQAKSQAYAMMLSLSEDPPLRAATQSPLDAWLNIAGPTPEAGAFNPINHL</sequence>
<dbReference type="Proteomes" id="UP001177744">
    <property type="component" value="Unassembled WGS sequence"/>
</dbReference>
<feature type="domain" description="C2H2-type" evidence="9">
    <location>
        <begin position="1084"/>
        <end position="1106"/>
    </location>
</feature>
<feature type="region of interest" description="Disordered" evidence="8">
    <location>
        <begin position="1212"/>
        <end position="2128"/>
    </location>
</feature>
<evidence type="ECO:0000313" key="10">
    <source>
        <dbReference type="EMBL" id="KAK1340575.1"/>
    </source>
</evidence>
<feature type="compositionally biased region" description="Basic and acidic residues" evidence="8">
    <location>
        <begin position="808"/>
        <end position="825"/>
    </location>
</feature>